<reference evidence="10 11" key="2">
    <citation type="journal article" date="2017" name="Sci. Rep.">
        <title>Ant-infecting Ophiocordyceps genomes reveal a high diversity of potential behavioral manipulation genes and a possible major role for enterotoxins.</title>
        <authorList>
            <person name="de Bekker C."/>
            <person name="Ohm R.A."/>
            <person name="Evans H.C."/>
            <person name="Brachmann A."/>
            <person name="Hughes D.P."/>
        </authorList>
    </citation>
    <scope>NUCLEOTIDE SEQUENCE [LARGE SCALE GENOMIC DNA]</scope>
    <source>
        <strain evidence="10 11">SC16a</strain>
    </source>
</reference>
<keyword evidence="3 6" id="KW-0378">Hydrolase</keyword>
<evidence type="ECO:0000256" key="2">
    <source>
        <dbReference type="ARBA" id="ARBA00006104"/>
    </source>
</evidence>
<dbReference type="GO" id="GO:0016020">
    <property type="term" value="C:membrane"/>
    <property type="evidence" value="ECO:0007669"/>
    <property type="project" value="UniProtKB-SubCell"/>
</dbReference>
<dbReference type="PANTHER" id="PTHR14226:SF66">
    <property type="entry name" value="TRIACYLGLYCEROL LIPASE PTL2"/>
    <property type="match status" value="1"/>
</dbReference>
<evidence type="ECO:0000259" key="9">
    <source>
        <dbReference type="PROSITE" id="PS51635"/>
    </source>
</evidence>
<evidence type="ECO:0000256" key="1">
    <source>
        <dbReference type="ARBA" id="ARBA00002682"/>
    </source>
</evidence>
<feature type="region of interest" description="Disordered" evidence="8">
    <location>
        <begin position="674"/>
        <end position="800"/>
    </location>
</feature>
<evidence type="ECO:0000256" key="3">
    <source>
        <dbReference type="ARBA" id="ARBA00022801"/>
    </source>
</evidence>
<evidence type="ECO:0000256" key="8">
    <source>
        <dbReference type="SAM" id="MobiDB-lite"/>
    </source>
</evidence>
<dbReference type="Gene3D" id="3.40.1090.10">
    <property type="entry name" value="Cytosolic phospholipase A2 catalytic domain"/>
    <property type="match status" value="2"/>
</dbReference>
<comment type="function">
    <text evidence="7">Lipid hydrolase.</text>
</comment>
<dbReference type="AlphaFoldDB" id="A0A2A9PNC7"/>
<keyword evidence="11" id="KW-1185">Reference proteome</keyword>
<dbReference type="EMBL" id="LAZP02000019">
    <property type="protein sequence ID" value="PFH62734.1"/>
    <property type="molecule type" value="Genomic_DNA"/>
</dbReference>
<dbReference type="Pfam" id="PF11815">
    <property type="entry name" value="DUF3336"/>
    <property type="match status" value="1"/>
</dbReference>
<feature type="region of interest" description="Disordered" evidence="8">
    <location>
        <begin position="39"/>
        <end position="66"/>
    </location>
</feature>
<evidence type="ECO:0000313" key="10">
    <source>
        <dbReference type="EMBL" id="PFH62734.1"/>
    </source>
</evidence>
<proteinExistence type="inferred from homology"/>
<feature type="compositionally biased region" description="Polar residues" evidence="8">
    <location>
        <begin position="680"/>
        <end position="691"/>
    </location>
</feature>
<protein>
    <recommendedName>
        <fullName evidence="7">Patatin-like phospholipase domain-containing protein</fullName>
        <ecNumber evidence="7">3.1.1.-</ecNumber>
    </recommendedName>
</protein>
<dbReference type="InterPro" id="IPR002641">
    <property type="entry name" value="PNPLA_dom"/>
</dbReference>
<dbReference type="Pfam" id="PF01734">
    <property type="entry name" value="Patatin"/>
    <property type="match status" value="1"/>
</dbReference>
<feature type="short sequence motif" description="GXSXG" evidence="6">
    <location>
        <begin position="370"/>
        <end position="374"/>
    </location>
</feature>
<dbReference type="PROSITE" id="PS51635">
    <property type="entry name" value="PNPLA"/>
    <property type="match status" value="1"/>
</dbReference>
<dbReference type="EC" id="3.1.1.-" evidence="7"/>
<reference evidence="10 11" key="1">
    <citation type="journal article" date="2015" name="BMC Genomics">
        <title>Gene expression during zombie ant biting behavior reflects the complexity underlying fungal parasitic behavioral manipulation.</title>
        <authorList>
            <person name="de Bekker C."/>
            <person name="Ohm R.A."/>
            <person name="Loreto R.G."/>
            <person name="Sebastian A."/>
            <person name="Albert I."/>
            <person name="Merrow M."/>
            <person name="Brachmann A."/>
            <person name="Hughes D.P."/>
        </authorList>
    </citation>
    <scope>NUCLEOTIDE SEQUENCE [LARGE SCALE GENOMIC DNA]</scope>
    <source>
        <strain evidence="10 11">SC16a</strain>
    </source>
</reference>
<comment type="subcellular location">
    <subcellularLocation>
        <location evidence="7">Membrane</location>
        <topology evidence="7">Single-pass membrane protein</topology>
    </subcellularLocation>
</comment>
<dbReference type="GO" id="GO:0016042">
    <property type="term" value="P:lipid catabolic process"/>
    <property type="evidence" value="ECO:0007669"/>
    <property type="project" value="UniProtKB-UniRule"/>
</dbReference>
<dbReference type="GO" id="GO:0006641">
    <property type="term" value="P:triglyceride metabolic process"/>
    <property type="evidence" value="ECO:0007669"/>
    <property type="project" value="UniProtKB-ARBA"/>
</dbReference>
<dbReference type="CDD" id="cd07232">
    <property type="entry name" value="Pat_PLPL"/>
    <property type="match status" value="1"/>
</dbReference>
<feature type="region of interest" description="Disordered" evidence="8">
    <location>
        <begin position="90"/>
        <end position="136"/>
    </location>
</feature>
<comment type="caution">
    <text evidence="10">The sequence shown here is derived from an EMBL/GenBank/DDBJ whole genome shotgun (WGS) entry which is preliminary data.</text>
</comment>
<name>A0A2A9PNC7_OPHUN</name>
<sequence>MPKLRYGFPLEAFEPSRLPDINTEWVHPDDFKAFERALAQPDYLPAQTEEPPTPVKLPQPSRAPQLNSSAITKRFSVAVHSFKDDASAVAAAARGGHADPQPTEPPQLSIKPPKDESKTFRRDKFSGKCGTDNTKSKDETGEGIIYQITKWPLLLYTLSWLAFLSVCYFITRTYISTYEYWVLRGNQRKLRKNMRRTSNYREWVSAAKELDCYLGGQSWREENNFAYYNWKTVKRVWDQMRELRTHAENYEATGQTAKEAKAAQDLKALIEACVKYNFVGVDNPRLYSHTYYGTKNLVQNFIDEAELSKRFLLRTKELTVEEKHTLFKQVNANYGRTALCLSGGASCAYYHIGVVRTLVDADVLPNVITGTSGGALIAALVGTRTNDELKQLLIPALAERIKACQEPITVWLPRWWKTGARFDSVDWAGRCSWFTRGSLTFREAYERTGRILNVSCVPADPHSPTMLCNYLTSPDCVIWSAVLASAAVPGVLNPVVLMTKQPDGTLTPWAFGHRWKDGSLRTDIPIKALNTLFNVNFTIVSQVNPHINFFFFSSRGSIGNPVTHRKGRGWRGGFLTSAIEHYLKLEMNKWLKFIRYTELLPRAMGQDWSQLWLQGFGGTVTILPQPILTDFVYILSDPDPFRLARMMHEGRQSAFPKLKFIANRLKVSRLIEKGRRDTRPWTSRDSIQSNQSEEDLTNMAKAIPNPPMTPMTPMSVGTPSTVFTKDSMDDNESNATGITPADEDKDFAMFNDPFSGSKDGDNSTPSGDGQGLGLKWSTPNYSQTQKDGSRMDSIDENEEE</sequence>
<evidence type="ECO:0000256" key="4">
    <source>
        <dbReference type="ARBA" id="ARBA00022963"/>
    </source>
</evidence>
<feature type="active site" description="Proton acceptor" evidence="6">
    <location>
        <position position="517"/>
    </location>
</feature>
<keyword evidence="4 6" id="KW-0442">Lipid degradation</keyword>
<dbReference type="InterPro" id="IPR050301">
    <property type="entry name" value="NTE"/>
</dbReference>
<comment type="caution">
    <text evidence="6">Lacks conserved residue(s) required for the propagation of feature annotation.</text>
</comment>
<dbReference type="InterPro" id="IPR016035">
    <property type="entry name" value="Acyl_Trfase/lysoPLipase"/>
</dbReference>
<dbReference type="InterPro" id="IPR021771">
    <property type="entry name" value="Triacylglycerol_lipase_N"/>
</dbReference>
<dbReference type="Proteomes" id="UP000037136">
    <property type="component" value="Unassembled WGS sequence"/>
</dbReference>
<dbReference type="GO" id="GO:0004806">
    <property type="term" value="F:triacylglycerol lipase activity"/>
    <property type="evidence" value="ECO:0007669"/>
    <property type="project" value="InterPro"/>
</dbReference>
<feature type="domain" description="PNPLA" evidence="9">
    <location>
        <begin position="339"/>
        <end position="530"/>
    </location>
</feature>
<organism evidence="10 11">
    <name type="scientific">Ophiocordyceps unilateralis</name>
    <name type="common">Zombie-ant fungus</name>
    <name type="synonym">Torrubia unilateralis</name>
    <dbReference type="NCBI Taxonomy" id="268505"/>
    <lineage>
        <taxon>Eukaryota</taxon>
        <taxon>Fungi</taxon>
        <taxon>Dikarya</taxon>
        <taxon>Ascomycota</taxon>
        <taxon>Pezizomycotina</taxon>
        <taxon>Sordariomycetes</taxon>
        <taxon>Hypocreomycetidae</taxon>
        <taxon>Hypocreales</taxon>
        <taxon>Ophiocordycipitaceae</taxon>
        <taxon>Ophiocordyceps</taxon>
    </lineage>
</organism>
<evidence type="ECO:0000313" key="11">
    <source>
        <dbReference type="Proteomes" id="UP000037136"/>
    </source>
</evidence>
<evidence type="ECO:0000256" key="7">
    <source>
        <dbReference type="RuleBase" id="RU362055"/>
    </source>
</evidence>
<evidence type="ECO:0000256" key="6">
    <source>
        <dbReference type="PROSITE-ProRule" id="PRU01161"/>
    </source>
</evidence>
<dbReference type="SUPFAM" id="SSF52151">
    <property type="entry name" value="FabD/lysophospholipase-like"/>
    <property type="match status" value="1"/>
</dbReference>
<dbReference type="PANTHER" id="PTHR14226">
    <property type="entry name" value="NEUROPATHY TARGET ESTERASE/SWISS CHEESE D.MELANOGASTER"/>
    <property type="match status" value="1"/>
</dbReference>
<dbReference type="STRING" id="268505.A0A2A9PNC7"/>
<feature type="compositionally biased region" description="Basic and acidic residues" evidence="8">
    <location>
        <begin position="112"/>
        <end position="126"/>
    </location>
</feature>
<feature type="active site" description="Nucleophile" evidence="6">
    <location>
        <position position="372"/>
    </location>
</feature>
<comment type="similarity">
    <text evidence="2 7">Belongs to the PLPL family.</text>
</comment>
<comment type="function">
    <text evidence="1">Probable lipid hydrolase.</text>
</comment>
<keyword evidence="5 6" id="KW-0443">Lipid metabolism</keyword>
<accession>A0A2A9PNC7</accession>
<evidence type="ECO:0000256" key="5">
    <source>
        <dbReference type="ARBA" id="ARBA00023098"/>
    </source>
</evidence>
<feature type="compositionally biased region" description="Low complexity" evidence="8">
    <location>
        <begin position="711"/>
        <end position="721"/>
    </location>
</feature>
<feature type="compositionally biased region" description="Polar residues" evidence="8">
    <location>
        <begin position="777"/>
        <end position="786"/>
    </location>
</feature>
<dbReference type="OrthoDB" id="15478at2759"/>
<gene>
    <name evidence="10" type="ORF">XA68_12162</name>
</gene>